<dbReference type="AlphaFoldDB" id="A0ABD3HPW0"/>
<keyword evidence="2" id="KW-1185">Reference proteome</keyword>
<evidence type="ECO:0000313" key="2">
    <source>
        <dbReference type="Proteomes" id="UP001633002"/>
    </source>
</evidence>
<gene>
    <name evidence="1" type="ORF">R1sor_005971</name>
</gene>
<protein>
    <submittedName>
        <fullName evidence="1">Uncharacterized protein</fullName>
    </submittedName>
</protein>
<name>A0ABD3HPW0_9MARC</name>
<comment type="caution">
    <text evidence="1">The sequence shown here is derived from an EMBL/GenBank/DDBJ whole genome shotgun (WGS) entry which is preliminary data.</text>
</comment>
<organism evidence="1 2">
    <name type="scientific">Riccia sorocarpa</name>
    <dbReference type="NCBI Taxonomy" id="122646"/>
    <lineage>
        <taxon>Eukaryota</taxon>
        <taxon>Viridiplantae</taxon>
        <taxon>Streptophyta</taxon>
        <taxon>Embryophyta</taxon>
        <taxon>Marchantiophyta</taxon>
        <taxon>Marchantiopsida</taxon>
        <taxon>Marchantiidae</taxon>
        <taxon>Marchantiales</taxon>
        <taxon>Ricciaceae</taxon>
        <taxon>Riccia</taxon>
    </lineage>
</organism>
<accession>A0ABD3HPW0</accession>
<sequence length="176" mass="19393">MDPPGFVTVWCNRSRKPLVLFYDDNEVFAVADEPILAWMFKLEGGTGSIYIVVEEHGGDDSDGDAFFVGRPVAPNEITPPSWNLPRLQTGRYVVDGTGKSSDVHADVNNPVNHRNAPTSLQVVSELQLLSDTSRTYSPVYKVSALMHASRSECVCSTERTACLFVILQPNIFIMDG</sequence>
<proteinExistence type="predicted"/>
<dbReference type="Proteomes" id="UP001633002">
    <property type="component" value="Unassembled WGS sequence"/>
</dbReference>
<reference evidence="1 2" key="1">
    <citation type="submission" date="2024-09" db="EMBL/GenBank/DDBJ databases">
        <title>Chromosome-scale assembly of Riccia sorocarpa.</title>
        <authorList>
            <person name="Paukszto L."/>
        </authorList>
    </citation>
    <scope>NUCLEOTIDE SEQUENCE [LARGE SCALE GENOMIC DNA]</scope>
    <source>
        <strain evidence="1">LP-2024</strain>
        <tissue evidence="1">Aerial parts of the thallus</tissue>
    </source>
</reference>
<evidence type="ECO:0000313" key="1">
    <source>
        <dbReference type="EMBL" id="KAL3692320.1"/>
    </source>
</evidence>
<dbReference type="EMBL" id="JBJQOH010000003">
    <property type="protein sequence ID" value="KAL3692320.1"/>
    <property type="molecule type" value="Genomic_DNA"/>
</dbReference>